<reference evidence="8 9" key="1">
    <citation type="submission" date="2019-06" db="EMBL/GenBank/DDBJ databases">
        <title>A chromosome-scale genome assembly of the European perch, Perca fluviatilis.</title>
        <authorList>
            <person name="Roques C."/>
            <person name="Zahm M."/>
            <person name="Cabau C."/>
            <person name="Klopp C."/>
            <person name="Bouchez O."/>
            <person name="Donnadieu C."/>
            <person name="Kuhl H."/>
            <person name="Gislard M."/>
            <person name="Guendouz S."/>
            <person name="Journot L."/>
            <person name="Haffray P."/>
            <person name="Bestin A."/>
            <person name="Morvezen R."/>
            <person name="Feron R."/>
            <person name="Wen M."/>
            <person name="Jouanno E."/>
            <person name="Herpin A."/>
            <person name="Schartl M."/>
            <person name="Postlethwait J."/>
            <person name="Schaerlinger B."/>
            <person name="Chardard D."/>
            <person name="Lecocq T."/>
            <person name="Poncet C."/>
            <person name="Jaffrelo L."/>
            <person name="Lampietro C."/>
            <person name="Guiguen Y."/>
        </authorList>
    </citation>
    <scope>NUCLEOTIDE SEQUENCE [LARGE SCALE GENOMIC DNA]</scope>
    <source>
        <tissue evidence="8">Blood</tissue>
    </source>
</reference>
<comment type="subcellular location">
    <subcellularLocation>
        <location evidence="1">Early endosome membrane</location>
        <topology evidence="1">Peripheral membrane protein</topology>
        <orientation evidence="1">Cytoplasmic side</orientation>
    </subcellularLocation>
</comment>
<dbReference type="InterPro" id="IPR001683">
    <property type="entry name" value="PX_dom"/>
</dbReference>
<protein>
    <recommendedName>
        <fullName evidence="7">PX domain-containing protein</fullName>
    </recommendedName>
</protein>
<dbReference type="EMBL" id="VHII01000008">
    <property type="protein sequence ID" value="KAF1386325.1"/>
    <property type="molecule type" value="Genomic_DNA"/>
</dbReference>
<gene>
    <name evidence="8" type="ORF">PFLUV_G00093580</name>
</gene>
<dbReference type="SUPFAM" id="SSF64268">
    <property type="entry name" value="PX domain"/>
    <property type="match status" value="1"/>
</dbReference>
<evidence type="ECO:0000313" key="8">
    <source>
        <dbReference type="EMBL" id="KAF1386325.1"/>
    </source>
</evidence>
<dbReference type="AlphaFoldDB" id="A0A6A5F7F3"/>
<evidence type="ECO:0000256" key="1">
    <source>
        <dbReference type="ARBA" id="ARBA00004469"/>
    </source>
</evidence>
<evidence type="ECO:0000313" key="9">
    <source>
        <dbReference type="Proteomes" id="UP000465112"/>
    </source>
</evidence>
<evidence type="ECO:0000256" key="5">
    <source>
        <dbReference type="ARBA" id="ARBA00023121"/>
    </source>
</evidence>
<dbReference type="PANTHER" id="PTHR20939">
    <property type="entry name" value="SORTING NEXIN 20, 21"/>
    <property type="match status" value="1"/>
</dbReference>
<dbReference type="GO" id="GO:0031901">
    <property type="term" value="C:early endosome membrane"/>
    <property type="evidence" value="ECO:0007669"/>
    <property type="project" value="UniProtKB-SubCell"/>
</dbReference>
<dbReference type="SMART" id="SM00312">
    <property type="entry name" value="PX"/>
    <property type="match status" value="1"/>
</dbReference>
<keyword evidence="5" id="KW-0446">Lipid-binding</keyword>
<dbReference type="InterPro" id="IPR039937">
    <property type="entry name" value="SNX20/SNX21"/>
</dbReference>
<evidence type="ECO:0000256" key="4">
    <source>
        <dbReference type="ARBA" id="ARBA00022927"/>
    </source>
</evidence>
<name>A0A6A5F7F3_PERFL</name>
<dbReference type="InterPro" id="IPR036871">
    <property type="entry name" value="PX_dom_sf"/>
</dbReference>
<dbReference type="PROSITE" id="PS50195">
    <property type="entry name" value="PX"/>
    <property type="match status" value="1"/>
</dbReference>
<keyword evidence="4" id="KW-0653">Protein transport</keyword>
<evidence type="ECO:0000256" key="2">
    <source>
        <dbReference type="ARBA" id="ARBA00022448"/>
    </source>
</evidence>
<dbReference type="PANTHER" id="PTHR20939:SF1">
    <property type="entry name" value="SORTING NEXIN-20"/>
    <property type="match status" value="1"/>
</dbReference>
<dbReference type="GO" id="GO:1901981">
    <property type="term" value="F:phosphatidylinositol phosphate binding"/>
    <property type="evidence" value="ECO:0007669"/>
    <property type="project" value="TreeGrafter"/>
</dbReference>
<evidence type="ECO:0000259" key="7">
    <source>
        <dbReference type="PROSITE" id="PS50195"/>
    </source>
</evidence>
<proteinExistence type="predicted"/>
<dbReference type="Gene3D" id="3.30.1520.10">
    <property type="entry name" value="Phox-like domain"/>
    <property type="match status" value="1"/>
</dbReference>
<keyword evidence="3" id="KW-0967">Endosome</keyword>
<keyword evidence="9" id="KW-1185">Reference proteome</keyword>
<dbReference type="Pfam" id="PF00787">
    <property type="entry name" value="PX"/>
    <property type="match status" value="1"/>
</dbReference>
<keyword evidence="6" id="KW-0472">Membrane</keyword>
<evidence type="ECO:0000256" key="3">
    <source>
        <dbReference type="ARBA" id="ARBA00022753"/>
    </source>
</evidence>
<feature type="domain" description="PX" evidence="7">
    <location>
        <begin position="203"/>
        <end position="320"/>
    </location>
</feature>
<accession>A0A6A5F7F3</accession>
<sequence>MAAADDAVVAFADFWRLVDFLVEQEPFRQNTFLIIDKMVELEWRRPTTGLVDEVLHSIFFLGKINTLPFSPQDILSDDLLLNTFKDQYPRPFDLYSSEVPRRSPFSCVLDMFVNEHGRNNEGAIRQQLKDFIRTLRGDNKKKPLVSTAICVSQSNPPGSDRSGISCLGLMAEPERTEAPSCSTLTTRQLQQNLRAEKKRERPVRLLFEIPTTRIIQHVLSKYVVYDIMVMRSGSFDSSRVSVERRYSDFSRLHHDLLGEFGDELEEVVLPPKLLSGNFSDEVISKRRLALQDYLARLYATRCARHAPRFARFFTEPEQKRAHALLRAGKFTLAAQQLQTVLELEEKLLPWQHPTLSVPTLAALAVCHRDLEEAEPAFAAAQKALPAARRYGLKQYQAALLELLVDLGYQLGRPTATLQHELTLLRDNERGAVATRSLKEIVVQNFT</sequence>
<dbReference type="InterPro" id="IPR011990">
    <property type="entry name" value="TPR-like_helical_dom_sf"/>
</dbReference>
<comment type="caution">
    <text evidence="8">The sequence shown here is derived from an EMBL/GenBank/DDBJ whole genome shotgun (WGS) entry which is preliminary data.</text>
</comment>
<dbReference type="Proteomes" id="UP000465112">
    <property type="component" value="Chromosome 8"/>
</dbReference>
<dbReference type="SUPFAM" id="SSF48452">
    <property type="entry name" value="TPR-like"/>
    <property type="match status" value="1"/>
</dbReference>
<keyword evidence="2" id="KW-0813">Transport</keyword>
<evidence type="ECO:0000256" key="6">
    <source>
        <dbReference type="ARBA" id="ARBA00023136"/>
    </source>
</evidence>
<dbReference type="GO" id="GO:0015031">
    <property type="term" value="P:protein transport"/>
    <property type="evidence" value="ECO:0007669"/>
    <property type="project" value="UniProtKB-KW"/>
</dbReference>
<organism evidence="8 9">
    <name type="scientific">Perca fluviatilis</name>
    <name type="common">European perch</name>
    <dbReference type="NCBI Taxonomy" id="8168"/>
    <lineage>
        <taxon>Eukaryota</taxon>
        <taxon>Metazoa</taxon>
        <taxon>Chordata</taxon>
        <taxon>Craniata</taxon>
        <taxon>Vertebrata</taxon>
        <taxon>Euteleostomi</taxon>
        <taxon>Actinopterygii</taxon>
        <taxon>Neopterygii</taxon>
        <taxon>Teleostei</taxon>
        <taxon>Neoteleostei</taxon>
        <taxon>Acanthomorphata</taxon>
        <taxon>Eupercaria</taxon>
        <taxon>Perciformes</taxon>
        <taxon>Percoidei</taxon>
        <taxon>Percidae</taxon>
        <taxon>Percinae</taxon>
        <taxon>Perca</taxon>
    </lineage>
</organism>